<dbReference type="GO" id="GO:0031666">
    <property type="term" value="P:positive regulation of lipopolysaccharide-mediated signaling pathway"/>
    <property type="evidence" value="ECO:0007669"/>
    <property type="project" value="TreeGrafter"/>
</dbReference>
<dbReference type="InterPro" id="IPR039945">
    <property type="entry name" value="LY86"/>
</dbReference>
<accession>A0A8C9EYT7</accession>
<dbReference type="AlphaFoldDB" id="A0A8C9EYT7"/>
<reference evidence="1" key="2">
    <citation type="submission" date="2025-09" db="UniProtKB">
        <authorList>
            <consortium name="Ensembl"/>
        </authorList>
    </citation>
    <scope>IDENTIFICATION</scope>
</reference>
<dbReference type="PANTHER" id="PTHR20838:SF0">
    <property type="entry name" value="LYMPHOCYTE ANTIGEN 86"/>
    <property type="match status" value="1"/>
</dbReference>
<dbReference type="Gene3D" id="2.60.40.770">
    <property type="match status" value="1"/>
</dbReference>
<reference evidence="1" key="1">
    <citation type="submission" date="2025-08" db="UniProtKB">
        <authorList>
            <consortium name="Ensembl"/>
        </authorList>
    </citation>
    <scope>IDENTIFICATION</scope>
</reference>
<evidence type="ECO:0000313" key="1">
    <source>
        <dbReference type="Ensembl" id="ENSPSTP00000006827.1"/>
    </source>
</evidence>
<dbReference type="GO" id="GO:0045087">
    <property type="term" value="P:innate immune response"/>
    <property type="evidence" value="ECO:0007669"/>
    <property type="project" value="TreeGrafter"/>
</dbReference>
<sequence>MTVPWTSQLLTTLLAPSSPSTATTNESALLHTPATKHEFVSQASFSTLECPLTCKGHPPDGYAALLPGDIKELHVKVDLIINGKTVLSYSETLCGPGLSKLIFCGKKKGGNLGSTLKCLMATEYSKQDAPAVLLNAPIYCKVMFTSTAC</sequence>
<dbReference type="Ensembl" id="ENSPSTT00000007162.1">
    <property type="protein sequence ID" value="ENSPSTP00000006827.1"/>
    <property type="gene ID" value="ENSPSTG00000004848.1"/>
</dbReference>
<dbReference type="PANTHER" id="PTHR20838">
    <property type="entry name" value="LYMPHOCYTE ANTIGEN 86"/>
    <property type="match status" value="1"/>
</dbReference>
<organism evidence="1 2">
    <name type="scientific">Pavo cristatus</name>
    <name type="common">Indian peafowl</name>
    <name type="synonym">Blue peafowl</name>
    <dbReference type="NCBI Taxonomy" id="9049"/>
    <lineage>
        <taxon>Eukaryota</taxon>
        <taxon>Metazoa</taxon>
        <taxon>Chordata</taxon>
        <taxon>Craniata</taxon>
        <taxon>Vertebrata</taxon>
        <taxon>Euteleostomi</taxon>
        <taxon>Archelosauria</taxon>
        <taxon>Archosauria</taxon>
        <taxon>Dinosauria</taxon>
        <taxon>Saurischia</taxon>
        <taxon>Theropoda</taxon>
        <taxon>Coelurosauria</taxon>
        <taxon>Aves</taxon>
        <taxon>Neognathae</taxon>
        <taxon>Galloanserae</taxon>
        <taxon>Galliformes</taxon>
        <taxon>Phasianidae</taxon>
        <taxon>Phasianinae</taxon>
        <taxon>Pavo</taxon>
    </lineage>
</organism>
<evidence type="ECO:0000313" key="2">
    <source>
        <dbReference type="Proteomes" id="UP000694428"/>
    </source>
</evidence>
<protein>
    <submittedName>
        <fullName evidence="1">Uncharacterized protein</fullName>
    </submittedName>
</protein>
<dbReference type="Proteomes" id="UP000694428">
    <property type="component" value="Unplaced"/>
</dbReference>
<proteinExistence type="predicted"/>
<keyword evidence="2" id="KW-1185">Reference proteome</keyword>
<name>A0A8C9EYT7_PAVCR</name>